<proteinExistence type="inferred from homology"/>
<dbReference type="OMA" id="WECEVIN"/>
<dbReference type="PRINTS" id="PR00106">
    <property type="entry name" value="DNAPOLB"/>
</dbReference>
<dbReference type="InterPro" id="IPR043502">
    <property type="entry name" value="DNA/RNA_pol_sf"/>
</dbReference>
<keyword evidence="4" id="KW-0548">Nucleotidyltransferase</keyword>
<feature type="coiled-coil region" evidence="9">
    <location>
        <begin position="12"/>
        <end position="42"/>
    </location>
</feature>
<dbReference type="HOGENOM" id="CLU_001474_1_2_1"/>
<evidence type="ECO:0000256" key="6">
    <source>
        <dbReference type="ARBA" id="ARBA00022932"/>
    </source>
</evidence>
<evidence type="ECO:0000259" key="11">
    <source>
        <dbReference type="Pfam" id="PF03175"/>
    </source>
</evidence>
<dbReference type="PANTHER" id="PTHR33568">
    <property type="entry name" value="DNA POLYMERASE"/>
    <property type="match status" value="1"/>
</dbReference>
<comment type="catalytic activity">
    <reaction evidence="8">
        <text>DNA(n) + a 2'-deoxyribonucleoside 5'-triphosphate = DNA(n+1) + diphosphate</text>
        <dbReference type="Rhea" id="RHEA:22508"/>
        <dbReference type="Rhea" id="RHEA-COMP:17339"/>
        <dbReference type="Rhea" id="RHEA-COMP:17340"/>
        <dbReference type="ChEBI" id="CHEBI:33019"/>
        <dbReference type="ChEBI" id="CHEBI:61560"/>
        <dbReference type="ChEBI" id="CHEBI:173112"/>
        <dbReference type="EC" id="2.7.7.7"/>
    </reaction>
</comment>
<organism evidence="13">
    <name type="scientific">Caenorhabditis brenneri</name>
    <name type="common">Nematode worm</name>
    <dbReference type="NCBI Taxonomy" id="135651"/>
    <lineage>
        <taxon>Eukaryota</taxon>
        <taxon>Metazoa</taxon>
        <taxon>Ecdysozoa</taxon>
        <taxon>Nematoda</taxon>
        <taxon>Chromadorea</taxon>
        <taxon>Rhabditida</taxon>
        <taxon>Rhabditina</taxon>
        <taxon>Rhabditomorpha</taxon>
        <taxon>Rhabditoidea</taxon>
        <taxon>Rhabditidae</taxon>
        <taxon>Peloderinae</taxon>
        <taxon>Caenorhabditis</taxon>
    </lineage>
</organism>
<dbReference type="STRING" id="135651.G0PF16"/>
<feature type="region of interest" description="Disordered" evidence="10">
    <location>
        <begin position="239"/>
        <end position="283"/>
    </location>
</feature>
<dbReference type="GO" id="GO:0006260">
    <property type="term" value="P:DNA replication"/>
    <property type="evidence" value="ECO:0007669"/>
    <property type="project" value="UniProtKB-KW"/>
</dbReference>
<feature type="compositionally biased region" description="Acidic residues" evidence="10">
    <location>
        <begin position="250"/>
        <end position="276"/>
    </location>
</feature>
<evidence type="ECO:0000313" key="12">
    <source>
        <dbReference type="EMBL" id="EGT53478.1"/>
    </source>
</evidence>
<keyword evidence="7" id="KW-0238">DNA-binding</keyword>
<dbReference type="InterPro" id="IPR023211">
    <property type="entry name" value="DNA_pol_palm_dom_sf"/>
</dbReference>
<dbReference type="eggNOG" id="ENOG502QQ9V">
    <property type="taxonomic scope" value="Eukaryota"/>
</dbReference>
<evidence type="ECO:0000256" key="9">
    <source>
        <dbReference type="SAM" id="Coils"/>
    </source>
</evidence>
<dbReference type="InterPro" id="IPR006172">
    <property type="entry name" value="DNA-dir_DNA_pol_B"/>
</dbReference>
<sequence>MSGYQQEILDVVNDLIEKVIEKEEEEKEIEQVLEELVNNVVEEGEPTNRVVEHEEEQEEEWPEQVGGANLRVGGKVVKVSGGRFKDAATSVTLQVEIPRNMAAHPNGPELFGQELIRLILQNAPATGSQTKVKVGVIFESDELHESVGLPFKDIQHINFMDVVHSMEDMAQSNKSPLNLEIPKLSMRITYITFPSGSGKRRYTHEKLLNEIAFEKRRRGLGNGEDEDFEALHNNEDVVRDAGGRGFLNDEAAEDRDGEEEDDEDDDDVDVEVDEDGNEVRSGNVMRNNVSKDCLPHALYQAMRYWTFKNNRTLANRKLYLDSLAKTDNIRRFQIIHEAVREMKLRAGVDKSTNFDYEDIEKFQNTVFENYQIVVFMDRNYVPYFQGPFVGKGKELYLSLENQHYRGVRTLCALFKTNYYCALCQTGYRDVKAHYKCKLLHQTCGKPKDDCPKSPQDIKTPCAECGITFRSLVCYQNHKLKGPRGGKSRCDHTHMCKKCEKPVYRNKNTRPHVCGNTYCHRCHTDREEGHHCTMRTSVKDEKKLTRKRLYFDIESRSDENGQQYPVLFISLKCCPSCAGTIPKEMAEAATLACDKCAPDGRLKVIECITPLNEHVDVAKEMTDYIFSPLHKGVVAVAHNASGYDGQFILENLIASNKAAPKICLDGTKVIYLKHKTESTTAASAAIKVFQRKHLKENTIVLDAKPSAAGNCSVASQKYLAWVGHEEKVQINISTTYGEQEFGGYRVDGFIPTCPQYTHGKIIEYYGCYFHGHRCKYSAEAKIGDKTAAQIRRRDKKREAVLRALHPLEVVHECDVDRLLKQNKGMAEFFENYEAKDLLHCEKALVGGRTEVFRLYADNVGKKLHYLDVVSLYPTVMKYEKFPIGPPTDVNRATIPTPITTSDGIQSNGVAFDGFVKCRVIPTRGLALPVLPVRVCDRLMFSLCTKCTKTCCQSECTHTDEERAINGTFTTPELKKALSLGYIVTEVFHAVKYDEWLENDVDGNGGLFTSYIKEMMVEKIYSSGYPANVVTDEEKAAYRHSFEVNEKIVLDEPERFVKNAGKRAVAKLMLNSLWGKMAQRVERDEVEVLIKPANFWKLMHDTALEIVDVRTVNDCMVVKFRRQVETLESLRTGAVHIAALVTSYARLRLYNLMEVVGGENIIYTDTDSIVFSTPDGQENPLATQIGSFFGQLTDEVDGEMERFVTIGPKTYSYVEKNGADERKTVRKGKGITINSAVDKKFTFGLMKKMVDEVLEQRAVRTIAEFEQFTMTRNKAHQVFAQNFKKKFQFTFNKRRILPDGSTLPFGY</sequence>
<evidence type="ECO:0000313" key="13">
    <source>
        <dbReference type="Proteomes" id="UP000008068"/>
    </source>
</evidence>
<dbReference type="SUPFAM" id="SSF56672">
    <property type="entry name" value="DNA/RNA polymerases"/>
    <property type="match status" value="1"/>
</dbReference>
<comment type="similarity">
    <text evidence="1">Belongs to the DNA polymerase type-B family.</text>
</comment>
<protein>
    <recommendedName>
        <fullName evidence="2">DNA-directed DNA polymerase</fullName>
        <ecNumber evidence="2">2.7.7.7</ecNumber>
    </recommendedName>
</protein>
<dbReference type="Proteomes" id="UP000008068">
    <property type="component" value="Unassembled WGS sequence"/>
</dbReference>
<dbReference type="GO" id="GO:0003677">
    <property type="term" value="F:DNA binding"/>
    <property type="evidence" value="ECO:0007669"/>
    <property type="project" value="UniProtKB-KW"/>
</dbReference>
<keyword evidence="5" id="KW-0235">DNA replication</keyword>
<feature type="domain" description="DNA-directed DNA polymerase family B mitochondria/virus" evidence="11">
    <location>
        <begin position="834"/>
        <end position="995"/>
    </location>
</feature>
<gene>
    <name evidence="12" type="ORF">CAEBREN_25096</name>
</gene>
<evidence type="ECO:0000256" key="4">
    <source>
        <dbReference type="ARBA" id="ARBA00022695"/>
    </source>
</evidence>
<dbReference type="EMBL" id="GL380340">
    <property type="protein sequence ID" value="EGT53478.1"/>
    <property type="molecule type" value="Genomic_DNA"/>
</dbReference>
<keyword evidence="9" id="KW-0175">Coiled coil</keyword>
<evidence type="ECO:0000256" key="7">
    <source>
        <dbReference type="ARBA" id="ARBA00023125"/>
    </source>
</evidence>
<keyword evidence="6" id="KW-0239">DNA-directed DNA polymerase</keyword>
<name>G0PF16_CAEBE</name>
<dbReference type="PANTHER" id="PTHR33568:SF3">
    <property type="entry name" value="DNA-DIRECTED DNA POLYMERASE"/>
    <property type="match status" value="1"/>
</dbReference>
<dbReference type="InParanoid" id="G0PF16"/>
<accession>G0PF16</accession>
<dbReference type="GO" id="GO:0003887">
    <property type="term" value="F:DNA-directed DNA polymerase activity"/>
    <property type="evidence" value="ECO:0007669"/>
    <property type="project" value="UniProtKB-KW"/>
</dbReference>
<dbReference type="EC" id="2.7.7.7" evidence="2"/>
<reference evidence="13" key="1">
    <citation type="submission" date="2011-07" db="EMBL/GenBank/DDBJ databases">
        <authorList>
            <consortium name="Caenorhabditis brenneri Sequencing and Analysis Consortium"/>
            <person name="Wilson R.K."/>
        </authorList>
    </citation>
    <scope>NUCLEOTIDE SEQUENCE [LARGE SCALE GENOMIC DNA]</scope>
    <source>
        <strain evidence="13">PB2801</strain>
    </source>
</reference>
<dbReference type="OrthoDB" id="5871067at2759"/>
<dbReference type="GO" id="GO:0000166">
    <property type="term" value="F:nucleotide binding"/>
    <property type="evidence" value="ECO:0007669"/>
    <property type="project" value="InterPro"/>
</dbReference>
<evidence type="ECO:0000256" key="8">
    <source>
        <dbReference type="ARBA" id="ARBA00049244"/>
    </source>
</evidence>
<dbReference type="Gene3D" id="1.10.287.690">
    <property type="entry name" value="Helix hairpin bin"/>
    <property type="match status" value="1"/>
</dbReference>
<evidence type="ECO:0000256" key="2">
    <source>
        <dbReference type="ARBA" id="ARBA00012417"/>
    </source>
</evidence>
<dbReference type="InterPro" id="IPR004868">
    <property type="entry name" value="DNA-dir_DNA_pol_B_mt/vir"/>
</dbReference>
<dbReference type="Gene3D" id="3.90.1600.10">
    <property type="entry name" value="Palm domain of DNA polymerase"/>
    <property type="match status" value="2"/>
</dbReference>
<keyword evidence="3" id="KW-0808">Transferase</keyword>
<keyword evidence="13" id="KW-1185">Reference proteome</keyword>
<evidence type="ECO:0000256" key="1">
    <source>
        <dbReference type="ARBA" id="ARBA00005755"/>
    </source>
</evidence>
<evidence type="ECO:0000256" key="3">
    <source>
        <dbReference type="ARBA" id="ARBA00022679"/>
    </source>
</evidence>
<dbReference type="Pfam" id="PF03175">
    <property type="entry name" value="DNA_pol_B_2"/>
    <property type="match status" value="1"/>
</dbReference>
<evidence type="ECO:0000256" key="10">
    <source>
        <dbReference type="SAM" id="MobiDB-lite"/>
    </source>
</evidence>
<evidence type="ECO:0000256" key="5">
    <source>
        <dbReference type="ARBA" id="ARBA00022705"/>
    </source>
</evidence>